<dbReference type="AlphaFoldDB" id="X0SYT9"/>
<name>X0SYT9_9ZZZZ</name>
<evidence type="ECO:0000313" key="1">
    <source>
        <dbReference type="EMBL" id="GAF86378.1"/>
    </source>
</evidence>
<proteinExistence type="predicted"/>
<dbReference type="EMBL" id="BARS01017616">
    <property type="protein sequence ID" value="GAF86378.1"/>
    <property type="molecule type" value="Genomic_DNA"/>
</dbReference>
<comment type="caution">
    <text evidence="1">The sequence shown here is derived from an EMBL/GenBank/DDBJ whole genome shotgun (WGS) entry which is preliminary data.</text>
</comment>
<gene>
    <name evidence="1" type="ORF">S01H1_28790</name>
</gene>
<protein>
    <submittedName>
        <fullName evidence="1">Uncharacterized protein</fullName>
    </submittedName>
</protein>
<accession>X0SYT9</accession>
<reference evidence="1" key="1">
    <citation type="journal article" date="2014" name="Front. Microbiol.">
        <title>High frequency of phylogenetically diverse reductive dehalogenase-homologous genes in deep subseafloor sedimentary metagenomes.</title>
        <authorList>
            <person name="Kawai M."/>
            <person name="Futagami T."/>
            <person name="Toyoda A."/>
            <person name="Takaki Y."/>
            <person name="Nishi S."/>
            <person name="Hori S."/>
            <person name="Arai W."/>
            <person name="Tsubouchi T."/>
            <person name="Morono Y."/>
            <person name="Uchiyama I."/>
            <person name="Ito T."/>
            <person name="Fujiyama A."/>
            <person name="Inagaki F."/>
            <person name="Takami H."/>
        </authorList>
    </citation>
    <scope>NUCLEOTIDE SEQUENCE</scope>
    <source>
        <strain evidence="1">Expedition CK06-06</strain>
    </source>
</reference>
<sequence length="171" mass="19917">MVSAELLIFSGPHWMDALTPEQVAERVKKNPDFQDKYDNRSEVGDIIETAPAGRYGADGHNKKHFHITVKDMTYDEVRKYQRIQEREPTEQEVTDKVNYTFSKEMAKMIAFDKPVNEPFLKEKLTAFYSKELVPLKKQRYKLDVSMFPVLESKPRLIITKSEFLAALVDKN</sequence>
<organism evidence="1">
    <name type="scientific">marine sediment metagenome</name>
    <dbReference type="NCBI Taxonomy" id="412755"/>
    <lineage>
        <taxon>unclassified sequences</taxon>
        <taxon>metagenomes</taxon>
        <taxon>ecological metagenomes</taxon>
    </lineage>
</organism>